<dbReference type="OrthoDB" id="2379186at2759"/>
<dbReference type="GeneID" id="6082977"/>
<dbReference type="EMBL" id="DS547134">
    <property type="protein sequence ID" value="EDR02021.1"/>
    <property type="molecule type" value="Genomic_DNA"/>
</dbReference>
<organism evidence="6">
    <name type="scientific">Laccaria bicolor (strain S238N-H82 / ATCC MYA-4686)</name>
    <name type="common">Bicoloured deceiver</name>
    <name type="synonym">Laccaria laccata var. bicolor</name>
    <dbReference type="NCBI Taxonomy" id="486041"/>
    <lineage>
        <taxon>Eukaryota</taxon>
        <taxon>Fungi</taxon>
        <taxon>Dikarya</taxon>
        <taxon>Basidiomycota</taxon>
        <taxon>Agaricomycotina</taxon>
        <taxon>Agaricomycetes</taxon>
        <taxon>Agaricomycetidae</taxon>
        <taxon>Agaricales</taxon>
        <taxon>Agaricineae</taxon>
        <taxon>Hydnangiaceae</taxon>
        <taxon>Laccaria</taxon>
    </lineage>
</organism>
<protein>
    <submittedName>
        <fullName evidence="5">Predicted protein</fullName>
    </submittedName>
</protein>
<feature type="domain" description="Crinkler effector protein N-terminal" evidence="4">
    <location>
        <begin position="8"/>
        <end position="104"/>
    </location>
</feature>
<keyword evidence="6" id="KW-1185">Reference proteome</keyword>
<dbReference type="SUPFAM" id="SSF56112">
    <property type="entry name" value="Protein kinase-like (PK-like)"/>
    <property type="match status" value="1"/>
</dbReference>
<evidence type="ECO:0000259" key="4">
    <source>
        <dbReference type="Pfam" id="PF20147"/>
    </source>
</evidence>
<evidence type="ECO:0000256" key="2">
    <source>
        <dbReference type="ARBA" id="ARBA00004613"/>
    </source>
</evidence>
<dbReference type="InterPro" id="IPR011009">
    <property type="entry name" value="Kinase-like_dom_sf"/>
</dbReference>
<dbReference type="GO" id="GO:0005576">
    <property type="term" value="C:extracellular region"/>
    <property type="evidence" value="ECO:0007669"/>
    <property type="project" value="UniProtKB-SubCell"/>
</dbReference>
<name>B0DTQ5_LACBS</name>
<evidence type="ECO:0000313" key="6">
    <source>
        <dbReference type="Proteomes" id="UP000001194"/>
    </source>
</evidence>
<dbReference type="GO" id="GO:0043657">
    <property type="term" value="C:host cell"/>
    <property type="evidence" value="ECO:0007669"/>
    <property type="project" value="UniProtKB-SubCell"/>
</dbReference>
<evidence type="ECO:0000256" key="3">
    <source>
        <dbReference type="ARBA" id="ARBA00022525"/>
    </source>
</evidence>
<reference evidence="5 6" key="1">
    <citation type="journal article" date="2008" name="Nature">
        <title>The genome of Laccaria bicolor provides insights into mycorrhizal symbiosis.</title>
        <authorList>
            <person name="Martin F."/>
            <person name="Aerts A."/>
            <person name="Ahren D."/>
            <person name="Brun A."/>
            <person name="Danchin E.G.J."/>
            <person name="Duchaussoy F."/>
            <person name="Gibon J."/>
            <person name="Kohler A."/>
            <person name="Lindquist E."/>
            <person name="Pereda V."/>
            <person name="Salamov A."/>
            <person name="Shapiro H.J."/>
            <person name="Wuyts J."/>
            <person name="Blaudez D."/>
            <person name="Buee M."/>
            <person name="Brokstein P."/>
            <person name="Canbaeck B."/>
            <person name="Cohen D."/>
            <person name="Courty P.E."/>
            <person name="Coutinho P.M."/>
            <person name="Delaruelle C."/>
            <person name="Detter J.C."/>
            <person name="Deveau A."/>
            <person name="DiFazio S."/>
            <person name="Duplessis S."/>
            <person name="Fraissinet-Tachet L."/>
            <person name="Lucic E."/>
            <person name="Frey-Klett P."/>
            <person name="Fourrey C."/>
            <person name="Feussner I."/>
            <person name="Gay G."/>
            <person name="Grimwood J."/>
            <person name="Hoegger P.J."/>
            <person name="Jain P."/>
            <person name="Kilaru S."/>
            <person name="Labbe J."/>
            <person name="Lin Y.C."/>
            <person name="Legue V."/>
            <person name="Le Tacon F."/>
            <person name="Marmeisse R."/>
            <person name="Melayah D."/>
            <person name="Montanini B."/>
            <person name="Muratet M."/>
            <person name="Nehls U."/>
            <person name="Niculita-Hirzel H."/>
            <person name="Oudot-Le Secq M.P."/>
            <person name="Peter M."/>
            <person name="Quesneville H."/>
            <person name="Rajashekar B."/>
            <person name="Reich M."/>
            <person name="Rouhier N."/>
            <person name="Schmutz J."/>
            <person name="Yin T."/>
            <person name="Chalot M."/>
            <person name="Henrissat B."/>
            <person name="Kuees U."/>
            <person name="Lucas S."/>
            <person name="Van de Peer Y."/>
            <person name="Podila G.K."/>
            <person name="Polle A."/>
            <person name="Pukkila P.J."/>
            <person name="Richardson P.M."/>
            <person name="Rouze P."/>
            <person name="Sanders I.R."/>
            <person name="Stajich J.E."/>
            <person name="Tunlid A."/>
            <person name="Tuskan G."/>
            <person name="Grigoriev I.V."/>
        </authorList>
    </citation>
    <scope>NUCLEOTIDE SEQUENCE [LARGE SCALE GENOMIC DNA]</scope>
    <source>
        <strain evidence="6">S238N-H82 / ATCC MYA-4686</strain>
    </source>
</reference>
<sequence length="586" mass="65364">MPDDTVRELCCLVKGTSNFIMITIPVDKLVYHLKKMAHSEVKNSSLRGTDATDLFVWKLNQQESLTPEESLGDRISSQGQLSHIAVKLESNARIGDIFPKQPDLGLQIVLQHAPSAPVFSSTRSGQKRGHVADISANIILQWSKRIKLGLPLVSELPGILDQPLSDAEKIPLCRSDFDSLVSSVMERKDICSKDDVEKLFRISDEEISGTLYLLFYNAVLGAAPPDDGTESSFHSFWDDNIRKVLEMLTPYGTSIRDSNHKTSTQKLRPDYGLIIGSVCPFRGEEKPSTSKDDPKAELSYKLAWVYEPVQYVFGYYAIGPAVTLAAICAPKEPSNTPWVEDLASADLRLKRDRIAHLRRLINLAPYISSLLRAIGHHGSPEFTLIEREGKSLEIGLRSIKKTYHGDLGQKRVRMIKNIYDQLKEKGVPHVDTLTYEDSPAIYLEPRGIDIKPGNEKALLQAVTCVLQALKVLHQPPALYHRDIRWPNVLRRADDPKLWFLIDWEDAAGSNNTAADHLSPEEHSPRIFVDNHGCEVDIWGVGSLITEASAFVVNISPELLKLGMWMQDGGPSADDALIAVENYASKF</sequence>
<dbReference type="InParanoid" id="B0DTQ5"/>
<dbReference type="KEGG" id="lbc:LACBIDRAFT_295520"/>
<proteinExistence type="predicted"/>
<gene>
    <name evidence="5" type="ORF">LACBIDRAFT_295520</name>
</gene>
<dbReference type="InterPro" id="IPR045379">
    <property type="entry name" value="Crinkler_N"/>
</dbReference>
<evidence type="ECO:0000256" key="1">
    <source>
        <dbReference type="ARBA" id="ARBA00004340"/>
    </source>
</evidence>
<comment type="subcellular location">
    <subcellularLocation>
        <location evidence="1">Host cell</location>
    </subcellularLocation>
    <subcellularLocation>
        <location evidence="2">Secreted</location>
    </subcellularLocation>
</comment>
<dbReference type="RefSeq" id="XP_001887412.1">
    <property type="nucleotide sequence ID" value="XM_001887377.1"/>
</dbReference>
<dbReference type="Pfam" id="PF20147">
    <property type="entry name" value="Crinkler"/>
    <property type="match status" value="1"/>
</dbReference>
<keyword evidence="3" id="KW-0964">Secreted</keyword>
<accession>B0DTQ5</accession>
<dbReference type="HOGENOM" id="CLU_028901_0_0_1"/>
<evidence type="ECO:0000313" key="5">
    <source>
        <dbReference type="EMBL" id="EDR02021.1"/>
    </source>
</evidence>
<dbReference type="Gene3D" id="1.10.510.10">
    <property type="entry name" value="Transferase(Phosphotransferase) domain 1"/>
    <property type="match status" value="1"/>
</dbReference>
<dbReference type="Proteomes" id="UP000001194">
    <property type="component" value="Unassembled WGS sequence"/>
</dbReference>
<dbReference type="AlphaFoldDB" id="B0DTQ5"/>